<keyword evidence="4" id="KW-1185">Reference proteome</keyword>
<proteinExistence type="predicted"/>
<protein>
    <submittedName>
        <fullName evidence="3">Uncharacterized protein</fullName>
    </submittedName>
</protein>
<accession>A0ABR4GTN9</accession>
<feature type="region of interest" description="Disordered" evidence="1">
    <location>
        <begin position="1"/>
        <end position="29"/>
    </location>
</feature>
<feature type="compositionally biased region" description="Acidic residues" evidence="1">
    <location>
        <begin position="236"/>
        <end position="252"/>
    </location>
</feature>
<evidence type="ECO:0000256" key="1">
    <source>
        <dbReference type="SAM" id="MobiDB-lite"/>
    </source>
</evidence>
<keyword evidence="2" id="KW-0472">Membrane</keyword>
<dbReference type="EMBL" id="JBFXLT010000183">
    <property type="protein sequence ID" value="KAL2802436.1"/>
    <property type="molecule type" value="Genomic_DNA"/>
</dbReference>
<gene>
    <name evidence="3" type="ORF">BJX63DRAFT_114504</name>
</gene>
<organism evidence="3 4">
    <name type="scientific">Aspergillus granulosus</name>
    <dbReference type="NCBI Taxonomy" id="176169"/>
    <lineage>
        <taxon>Eukaryota</taxon>
        <taxon>Fungi</taxon>
        <taxon>Dikarya</taxon>
        <taxon>Ascomycota</taxon>
        <taxon>Pezizomycotina</taxon>
        <taxon>Eurotiomycetes</taxon>
        <taxon>Eurotiomycetidae</taxon>
        <taxon>Eurotiales</taxon>
        <taxon>Aspergillaceae</taxon>
        <taxon>Aspergillus</taxon>
        <taxon>Aspergillus subgen. Nidulantes</taxon>
    </lineage>
</organism>
<dbReference type="Pfam" id="PF16015">
    <property type="entry name" value="Promethin"/>
    <property type="match status" value="1"/>
</dbReference>
<evidence type="ECO:0000313" key="3">
    <source>
        <dbReference type="EMBL" id="KAL2802436.1"/>
    </source>
</evidence>
<name>A0ABR4GTN9_9EURO</name>
<reference evidence="3 4" key="1">
    <citation type="submission" date="2024-07" db="EMBL/GenBank/DDBJ databases">
        <title>Section-level genome sequencing and comparative genomics of Aspergillus sections Usti and Cavernicolus.</title>
        <authorList>
            <consortium name="Lawrence Berkeley National Laboratory"/>
            <person name="Nybo J.L."/>
            <person name="Vesth T.C."/>
            <person name="Theobald S."/>
            <person name="Frisvad J.C."/>
            <person name="Larsen T.O."/>
            <person name="Kjaerboelling I."/>
            <person name="Rothschild-Mancinelli K."/>
            <person name="Lyhne E.K."/>
            <person name="Kogle M.E."/>
            <person name="Barry K."/>
            <person name="Clum A."/>
            <person name="Na H."/>
            <person name="Ledsgaard L."/>
            <person name="Lin J."/>
            <person name="Lipzen A."/>
            <person name="Kuo A."/>
            <person name="Riley R."/>
            <person name="Mondo S."/>
            <person name="Labutti K."/>
            <person name="Haridas S."/>
            <person name="Pangalinan J."/>
            <person name="Salamov A.A."/>
            <person name="Simmons B.A."/>
            <person name="Magnuson J.K."/>
            <person name="Chen J."/>
            <person name="Drula E."/>
            <person name="Henrissat B."/>
            <person name="Wiebenga A."/>
            <person name="Lubbers R.J."/>
            <person name="Gomes A.C."/>
            <person name="Makela M.R."/>
            <person name="Stajich J."/>
            <person name="Grigoriev I.V."/>
            <person name="Mortensen U.H."/>
            <person name="De Vries R.P."/>
            <person name="Baker S.E."/>
            <person name="Andersen M.R."/>
        </authorList>
    </citation>
    <scope>NUCLEOTIDE SEQUENCE [LARGE SCALE GENOMIC DNA]</scope>
    <source>
        <strain evidence="3 4">CBS 588.65</strain>
    </source>
</reference>
<evidence type="ECO:0000313" key="4">
    <source>
        <dbReference type="Proteomes" id="UP001610334"/>
    </source>
</evidence>
<feature type="transmembrane region" description="Helical" evidence="2">
    <location>
        <begin position="165"/>
        <end position="194"/>
    </location>
</feature>
<feature type="transmembrane region" description="Helical" evidence="2">
    <location>
        <begin position="133"/>
        <end position="159"/>
    </location>
</feature>
<keyword evidence="2" id="KW-1133">Transmembrane helix</keyword>
<comment type="caution">
    <text evidence="3">The sequence shown here is derived from an EMBL/GenBank/DDBJ whole genome shotgun (WGS) entry which is preliminary data.</text>
</comment>
<evidence type="ECO:0000256" key="2">
    <source>
        <dbReference type="SAM" id="Phobius"/>
    </source>
</evidence>
<sequence length="252" mass="27636">MPLTTVTSGLGQAAGQATNTVSNTTKPATDTVQAPIKPVADTVQSTTSTVLPGTFPKEEPPTNAKNNVTMPSFSQIWTNFIAWLKGLIPRGIDIFEAAVRRFVTWLIPPERQAAMYKAAIEHPIASTFLAAQLLCVGIPLVLFIAGTLIFAAVAMLVWVVLSLLILGPIMLVASLMGISLWGWAWFVFGLVRWLDKLFLGGMMERHWVAAVTKEKEEEAAREREREEKEKEQQEAGGEEQTDIGEKEESDLA</sequence>
<feature type="region of interest" description="Disordered" evidence="1">
    <location>
        <begin position="218"/>
        <end position="252"/>
    </location>
</feature>
<dbReference type="Proteomes" id="UP001610334">
    <property type="component" value="Unassembled WGS sequence"/>
</dbReference>
<keyword evidence="2" id="KW-0812">Transmembrane</keyword>
<feature type="compositionally biased region" description="Basic and acidic residues" evidence="1">
    <location>
        <begin position="218"/>
        <end position="233"/>
    </location>
</feature>